<dbReference type="STRING" id="77044.A0A1W2TUD9"/>
<evidence type="ECO:0000256" key="3">
    <source>
        <dbReference type="ARBA" id="ARBA00012111"/>
    </source>
</evidence>
<feature type="compositionally biased region" description="Acidic residues" evidence="12">
    <location>
        <begin position="33"/>
        <end position="57"/>
    </location>
</feature>
<evidence type="ECO:0000256" key="1">
    <source>
        <dbReference type="ARBA" id="ARBA00004123"/>
    </source>
</evidence>
<protein>
    <recommendedName>
        <fullName evidence="3 11">Histone deacetylase</fullName>
        <ecNumber evidence="3 11">3.5.1.98</ecNumber>
    </recommendedName>
</protein>
<dbReference type="AlphaFoldDB" id="A0A1W2TUD9"/>
<comment type="subcellular location">
    <subcellularLocation>
        <location evidence="1 11">Nucleus</location>
    </subcellularLocation>
</comment>
<dbReference type="GO" id="GO:0070824">
    <property type="term" value="C:SHREC complex"/>
    <property type="evidence" value="ECO:0007669"/>
    <property type="project" value="EnsemblFungi"/>
</dbReference>
<keyword evidence="16" id="KW-1185">Reference proteome</keyword>
<feature type="region of interest" description="Disordered" evidence="12">
    <location>
        <begin position="722"/>
        <end position="743"/>
    </location>
</feature>
<evidence type="ECO:0000256" key="10">
    <source>
        <dbReference type="ARBA" id="ARBA00048287"/>
    </source>
</evidence>
<evidence type="ECO:0000313" key="16">
    <source>
        <dbReference type="Proteomes" id="UP000054516"/>
    </source>
</evidence>
<dbReference type="PANTHER" id="PTHR10625:SF5">
    <property type="entry name" value="HISTONE DEACETYLASE"/>
    <property type="match status" value="1"/>
</dbReference>
<dbReference type="GO" id="GO:0005721">
    <property type="term" value="C:pericentric heterochromatin"/>
    <property type="evidence" value="ECO:0007669"/>
    <property type="project" value="EnsemblFungi"/>
</dbReference>
<dbReference type="EMBL" id="DF977518">
    <property type="protein sequence ID" value="GAP92211.1"/>
    <property type="molecule type" value="Genomic_DNA"/>
</dbReference>
<dbReference type="InterPro" id="IPR000286">
    <property type="entry name" value="HDACs"/>
</dbReference>
<reference evidence="15" key="1">
    <citation type="submission" date="2016-03" db="EMBL/GenBank/DDBJ databases">
        <title>Draft genome sequence of Rosellinia necatrix.</title>
        <authorList>
            <person name="Kanematsu S."/>
        </authorList>
    </citation>
    <scope>NUCLEOTIDE SEQUENCE [LARGE SCALE GENOMIC DNA]</scope>
    <source>
        <strain evidence="15">W97</strain>
    </source>
</reference>
<dbReference type="GO" id="GO:0070823">
    <property type="term" value="C:HDA1 complex"/>
    <property type="evidence" value="ECO:0007669"/>
    <property type="project" value="EnsemblFungi"/>
</dbReference>
<evidence type="ECO:0000259" key="14">
    <source>
        <dbReference type="Pfam" id="PF09757"/>
    </source>
</evidence>
<dbReference type="OMA" id="CFVSPAC"/>
<name>A0A1W2TUD9_ROSNE</name>
<dbReference type="GO" id="GO:0031934">
    <property type="term" value="C:mating-type region heterochromatin"/>
    <property type="evidence" value="ECO:0007669"/>
    <property type="project" value="EnsemblFungi"/>
</dbReference>
<dbReference type="GO" id="GO:0005730">
    <property type="term" value="C:nucleolus"/>
    <property type="evidence" value="ECO:0007669"/>
    <property type="project" value="EnsemblFungi"/>
</dbReference>
<dbReference type="ESTHER" id="rosne-a0a1w2tud9">
    <property type="family name" value="Arb2_domain"/>
</dbReference>
<dbReference type="GO" id="GO:0000122">
    <property type="term" value="P:negative regulation of transcription by RNA polymerase II"/>
    <property type="evidence" value="ECO:0007669"/>
    <property type="project" value="EnsemblFungi"/>
</dbReference>
<dbReference type="InterPro" id="IPR023801">
    <property type="entry name" value="His_deacetylse_dom"/>
</dbReference>
<dbReference type="Proteomes" id="UP000054516">
    <property type="component" value="Unassembled WGS sequence"/>
</dbReference>
<dbReference type="GO" id="GO:1902794">
    <property type="term" value="P:siRNA-independent facultative heterochromatin formation"/>
    <property type="evidence" value="ECO:0007669"/>
    <property type="project" value="EnsemblFungi"/>
</dbReference>
<gene>
    <name evidence="15" type="ORF">SAMD00023353_7300050</name>
</gene>
<evidence type="ECO:0000256" key="5">
    <source>
        <dbReference type="ARBA" id="ARBA00022801"/>
    </source>
</evidence>
<dbReference type="GO" id="GO:0045944">
    <property type="term" value="P:positive regulation of transcription by RNA polymerase II"/>
    <property type="evidence" value="ECO:0007669"/>
    <property type="project" value="EnsemblFungi"/>
</dbReference>
<dbReference type="GO" id="GO:0031509">
    <property type="term" value="P:subtelomeric heterochromatin formation"/>
    <property type="evidence" value="ECO:0007669"/>
    <property type="project" value="EnsemblFungi"/>
</dbReference>
<dbReference type="PIRSF" id="PIRSF037919">
    <property type="entry name" value="HDAC_II_yeast"/>
    <property type="match status" value="1"/>
</dbReference>
<dbReference type="GO" id="GO:0042802">
    <property type="term" value="F:identical protein binding"/>
    <property type="evidence" value="ECO:0007669"/>
    <property type="project" value="EnsemblFungi"/>
</dbReference>
<evidence type="ECO:0000256" key="6">
    <source>
        <dbReference type="ARBA" id="ARBA00022853"/>
    </source>
</evidence>
<comment type="catalytic activity">
    <reaction evidence="10 11">
        <text>N(6)-acetyl-L-lysyl-[histone] + H2O = L-lysyl-[histone] + acetate</text>
        <dbReference type="Rhea" id="RHEA:58196"/>
        <dbReference type="Rhea" id="RHEA-COMP:9845"/>
        <dbReference type="Rhea" id="RHEA-COMP:11338"/>
        <dbReference type="ChEBI" id="CHEBI:15377"/>
        <dbReference type="ChEBI" id="CHEBI:29969"/>
        <dbReference type="ChEBI" id="CHEBI:30089"/>
        <dbReference type="ChEBI" id="CHEBI:61930"/>
        <dbReference type="EC" id="3.5.1.98"/>
    </reaction>
</comment>
<evidence type="ECO:0000259" key="13">
    <source>
        <dbReference type="Pfam" id="PF00850"/>
    </source>
</evidence>
<evidence type="ECO:0000256" key="4">
    <source>
        <dbReference type="ARBA" id="ARBA00022491"/>
    </source>
</evidence>
<keyword evidence="5 11" id="KW-0378">Hydrolase</keyword>
<dbReference type="GO" id="GO:0000791">
    <property type="term" value="C:euchromatin"/>
    <property type="evidence" value="ECO:0007669"/>
    <property type="project" value="EnsemblFungi"/>
</dbReference>
<dbReference type="InterPro" id="IPR037138">
    <property type="entry name" value="His_deacetylse_dom_sf"/>
</dbReference>
<evidence type="ECO:0000256" key="7">
    <source>
        <dbReference type="ARBA" id="ARBA00023015"/>
    </source>
</evidence>
<comment type="similarity">
    <text evidence="2 11">Belongs to the histone deacetylase family. HD type 2 subfamily.</text>
</comment>
<keyword evidence="8 11" id="KW-0804">Transcription</keyword>
<dbReference type="InterPro" id="IPR017321">
    <property type="entry name" value="Hist_deAcase_II_yeast"/>
</dbReference>
<dbReference type="GO" id="GO:0031508">
    <property type="term" value="P:pericentric heterochromatin formation"/>
    <property type="evidence" value="ECO:0007669"/>
    <property type="project" value="EnsemblFungi"/>
</dbReference>
<feature type="domain" description="Arb2-like" evidence="14">
    <location>
        <begin position="474"/>
        <end position="729"/>
    </location>
</feature>
<dbReference type="GO" id="GO:1990342">
    <property type="term" value="C:heterochromatin island"/>
    <property type="evidence" value="ECO:0007669"/>
    <property type="project" value="EnsemblFungi"/>
</dbReference>
<dbReference type="SUPFAM" id="SSF52768">
    <property type="entry name" value="Arginase/deacetylase"/>
    <property type="match status" value="1"/>
</dbReference>
<feature type="region of interest" description="Disordered" evidence="12">
    <location>
        <begin position="1"/>
        <end position="65"/>
    </location>
</feature>
<dbReference type="PRINTS" id="PR01270">
    <property type="entry name" value="HDASUPER"/>
</dbReference>
<keyword evidence="4 11" id="KW-0678">Repressor</keyword>
<keyword evidence="6 11" id="KW-0156">Chromatin regulator</keyword>
<organism evidence="15">
    <name type="scientific">Rosellinia necatrix</name>
    <name type="common">White root-rot fungus</name>
    <dbReference type="NCBI Taxonomy" id="77044"/>
    <lineage>
        <taxon>Eukaryota</taxon>
        <taxon>Fungi</taxon>
        <taxon>Dikarya</taxon>
        <taxon>Ascomycota</taxon>
        <taxon>Pezizomycotina</taxon>
        <taxon>Sordariomycetes</taxon>
        <taxon>Xylariomycetidae</taxon>
        <taxon>Xylariales</taxon>
        <taxon>Xylariaceae</taxon>
        <taxon>Rosellinia</taxon>
    </lineage>
</organism>
<dbReference type="Pfam" id="PF09757">
    <property type="entry name" value="Arb2-like"/>
    <property type="match status" value="1"/>
</dbReference>
<evidence type="ECO:0000256" key="8">
    <source>
        <dbReference type="ARBA" id="ARBA00023163"/>
    </source>
</evidence>
<dbReference type="Pfam" id="PF00850">
    <property type="entry name" value="Hist_deacetyl"/>
    <property type="match status" value="1"/>
</dbReference>
<proteinExistence type="inferred from homology"/>
<feature type="domain" description="Histone deacetylase" evidence="13">
    <location>
        <begin position="97"/>
        <end position="422"/>
    </location>
</feature>
<keyword evidence="7 11" id="KW-0805">Transcription regulation</keyword>
<evidence type="ECO:0000256" key="11">
    <source>
        <dbReference type="PIRNR" id="PIRNR037919"/>
    </source>
</evidence>
<dbReference type="OrthoDB" id="424012at2759"/>
<keyword evidence="9 11" id="KW-0539">Nucleus</keyword>
<comment type="function">
    <text evidence="11">Responsible for the deacetylation of lysine residues on the N-terminal part of the core histones (H2A, H2B, H3 and H4). Histone deacetylation gives a tag for epigenetic repression and plays an important role in transcriptional regulation, cell cycle progression and developmental events.</text>
</comment>
<sequence length="743" mass="82037">MATISAGSMDTEDHSMMDAPSNGLGSAHRLSASEEEDDDGPVSVMDDIDAADEDESSADGGAFAKSMQRRGLLPTGCCYDDRMKLHANADFGPTPHHPEDPRRIEEIMKMFKKAGLVYTGPDSELLDILKETPTKYMWRIPAREATKQEICTVHTPGHYDWVENLSRMSTKDLRALSVSLDQGRASLYVGGMSYEAALLSAGGCIETCKNVAAGRVKNAFAVIRPPGHHAEYDSAMGFCLFNNVPIGAKVCQNEYPETCRKVFILDWDVHHGNGVQNMFYDDPNVLYVSLHVYANGDFYPGKPDNPMIPDGDLDKVGHGPGKGKNVNIGWPSQGMGDGEYLAAFQKIVMPIAQEFNPDLVIISAGFDAADGDELGGCFVTPPCYAHMTHMLMSLAGGKVAVCLEGGYNLQAISHSALAVARTLMGEPPPQMEIPPLSKEAARVLAKVQAVQAPYWECMRPGIIDMQQMGNDASRLHDVIRGYQRQVFSEKHGMIPLFIQREALFKSFENQVLVTPDIRSKRKVLFIIHDPPELVAMPDTIDNTVDPHNGFILDGVASYVAWGVKHDFGIVDANIPHYVTHPEDLDAFISRATEKSLQQQIQELVCYIWDNYLQLYDVEELFLLGIGDAYLGVKILLTSRECKDRISGVVNFVTGNLRPVKSETDPELSTWYKHNSLVFVAADHACWSDEDLSKKVLKKRFGGVKKSTQTGLNRMTEAHASEVQQWISKRSGQDKSGNTTDEDQ</sequence>
<evidence type="ECO:0000313" key="15">
    <source>
        <dbReference type="EMBL" id="GAP92211.1"/>
    </source>
</evidence>
<dbReference type="PANTHER" id="PTHR10625">
    <property type="entry name" value="HISTONE DEACETYLASE HDAC1-RELATED"/>
    <property type="match status" value="1"/>
</dbReference>
<dbReference type="GO" id="GO:0000183">
    <property type="term" value="P:rDNA heterochromatin formation"/>
    <property type="evidence" value="ECO:0007669"/>
    <property type="project" value="EnsemblFungi"/>
</dbReference>
<dbReference type="GO" id="GO:0033553">
    <property type="term" value="C:rDNA heterochromatin"/>
    <property type="evidence" value="ECO:0007669"/>
    <property type="project" value="EnsemblFungi"/>
</dbReference>
<dbReference type="GO" id="GO:0030466">
    <property type="term" value="P:silent mating-type cassette heterochromatin formation"/>
    <property type="evidence" value="ECO:0007669"/>
    <property type="project" value="EnsemblFungi"/>
</dbReference>
<dbReference type="GO" id="GO:0140720">
    <property type="term" value="C:subtelomeric heterochromatin"/>
    <property type="evidence" value="ECO:0007669"/>
    <property type="project" value="EnsemblFungi"/>
</dbReference>
<dbReference type="FunFam" id="3.40.800.20:FF:000005">
    <property type="entry name" value="histone deacetylase 6"/>
    <property type="match status" value="1"/>
</dbReference>
<dbReference type="GO" id="GO:0003682">
    <property type="term" value="F:chromatin binding"/>
    <property type="evidence" value="ECO:0007669"/>
    <property type="project" value="EnsemblFungi"/>
</dbReference>
<dbReference type="Gene3D" id="3.40.800.20">
    <property type="entry name" value="Histone deacetylase domain"/>
    <property type="match status" value="1"/>
</dbReference>
<evidence type="ECO:0000256" key="9">
    <source>
        <dbReference type="ARBA" id="ARBA00023242"/>
    </source>
</evidence>
<accession>A0A1W2TUD9</accession>
<evidence type="ECO:0000256" key="2">
    <source>
        <dbReference type="ARBA" id="ARBA00007738"/>
    </source>
</evidence>
<dbReference type="InterPro" id="IPR019154">
    <property type="entry name" value="Arb2-like_domain"/>
</dbReference>
<dbReference type="EC" id="3.5.1.98" evidence="3 11"/>
<dbReference type="GO" id="GO:0031078">
    <property type="term" value="F:histone H3K14 deacetylase activity, hydrolytic mechanism"/>
    <property type="evidence" value="ECO:0007669"/>
    <property type="project" value="UniProtKB-UniRule"/>
</dbReference>
<dbReference type="InterPro" id="IPR023696">
    <property type="entry name" value="Ureohydrolase_dom_sf"/>
</dbReference>
<evidence type="ECO:0000256" key="12">
    <source>
        <dbReference type="SAM" id="MobiDB-lite"/>
    </source>
</evidence>